<dbReference type="HOGENOM" id="CLU_028814_4_0_1"/>
<dbReference type="PROSITE" id="PS50157">
    <property type="entry name" value="ZINC_FINGER_C2H2_2"/>
    <property type="match status" value="2"/>
</dbReference>
<feature type="domain" description="C2H2-type" evidence="11">
    <location>
        <begin position="110"/>
        <end position="139"/>
    </location>
</feature>
<feature type="compositionally biased region" description="Polar residues" evidence="10">
    <location>
        <begin position="89"/>
        <end position="104"/>
    </location>
</feature>
<evidence type="ECO:0000256" key="3">
    <source>
        <dbReference type="ARBA" id="ARBA00022737"/>
    </source>
</evidence>
<dbReference type="FunFam" id="3.30.160.60:FF:000072">
    <property type="entry name" value="zinc finger protein 143 isoform X1"/>
    <property type="match status" value="1"/>
</dbReference>
<dbReference type="PROSITE" id="PS00028">
    <property type="entry name" value="ZINC_FINGER_C2H2_1"/>
    <property type="match status" value="1"/>
</dbReference>
<dbReference type="InterPro" id="IPR036236">
    <property type="entry name" value="Znf_C2H2_sf"/>
</dbReference>
<feature type="region of interest" description="Disordered" evidence="10">
    <location>
        <begin position="294"/>
        <end position="330"/>
    </location>
</feature>
<keyword evidence="6" id="KW-0805">Transcription regulation</keyword>
<evidence type="ECO:0000256" key="1">
    <source>
        <dbReference type="ARBA" id="ARBA00004123"/>
    </source>
</evidence>
<organism evidence="12 13">
    <name type="scientific">Phaeoacremonium minimum (strain UCR-PA7)</name>
    <name type="common">Esca disease fungus</name>
    <name type="synonym">Togninia minima</name>
    <dbReference type="NCBI Taxonomy" id="1286976"/>
    <lineage>
        <taxon>Eukaryota</taxon>
        <taxon>Fungi</taxon>
        <taxon>Dikarya</taxon>
        <taxon>Ascomycota</taxon>
        <taxon>Pezizomycotina</taxon>
        <taxon>Sordariomycetes</taxon>
        <taxon>Sordariomycetidae</taxon>
        <taxon>Togniniales</taxon>
        <taxon>Togniniaceae</taxon>
        <taxon>Phaeoacremonium</taxon>
    </lineage>
</organism>
<evidence type="ECO:0000256" key="8">
    <source>
        <dbReference type="ARBA" id="ARBA00023242"/>
    </source>
</evidence>
<dbReference type="AlphaFoldDB" id="R8BBI2"/>
<feature type="compositionally biased region" description="Polar residues" evidence="10">
    <location>
        <begin position="37"/>
        <end position="47"/>
    </location>
</feature>
<evidence type="ECO:0000313" key="12">
    <source>
        <dbReference type="EMBL" id="EON96656.1"/>
    </source>
</evidence>
<keyword evidence="2" id="KW-0479">Metal-binding</keyword>
<name>R8BBI2_PHAM7</name>
<dbReference type="GO" id="GO:0005634">
    <property type="term" value="C:nucleus"/>
    <property type="evidence" value="ECO:0007669"/>
    <property type="project" value="UniProtKB-SubCell"/>
</dbReference>
<comment type="subcellular location">
    <subcellularLocation>
        <location evidence="1">Nucleus</location>
    </subcellularLocation>
</comment>
<evidence type="ECO:0000256" key="2">
    <source>
        <dbReference type="ARBA" id="ARBA00022723"/>
    </source>
</evidence>
<dbReference type="GO" id="GO:0000981">
    <property type="term" value="F:DNA-binding transcription factor activity, RNA polymerase II-specific"/>
    <property type="evidence" value="ECO:0007669"/>
    <property type="project" value="UniProtKB-ARBA"/>
</dbReference>
<dbReference type="PANTHER" id="PTHR46179">
    <property type="entry name" value="ZINC FINGER PROTEIN"/>
    <property type="match status" value="1"/>
</dbReference>
<dbReference type="eggNOG" id="KOG1721">
    <property type="taxonomic scope" value="Eukaryota"/>
</dbReference>
<proteinExistence type="predicted"/>
<keyword evidence="7" id="KW-0804">Transcription</keyword>
<keyword evidence="3" id="KW-0677">Repeat</keyword>
<sequence length="330" mass="36979">MPSAPELDRGLAYPRDCPTHEQSRSPSLKSEPISAVKSRNNSITTPKTVKANVSVKSPNEATFSTDIDILMKAIQAKKEQDDHARTERTPSPQSDNEMSQQDGKQGQKRYRCDFDDCGYSADQKTHLDIHWRTHTGEKPYTKPFCCILDNCYKRFTQRGNLKQHQNKFHESTVKKLAAKFATMENPENLSKADQELWQYFADLYKNSNKGIKGRGKNRNVGPVARISPVIPNSGISPQYPVQQHHHAQMPPPTHHHGLSHPAAYSMSRGAPGLNIMVGPDGLPAHRDAHGYEMYDDTDSINGSGTASTMSGTMYDEDHGRPDLGFNDRMY</sequence>
<dbReference type="GeneID" id="19328651"/>
<dbReference type="RefSeq" id="XP_007918568.1">
    <property type="nucleotide sequence ID" value="XM_007920377.1"/>
</dbReference>
<protein>
    <submittedName>
        <fullName evidence="12">Putative c2h2 transcription factor protein</fullName>
    </submittedName>
</protein>
<evidence type="ECO:0000313" key="13">
    <source>
        <dbReference type="Proteomes" id="UP000014074"/>
    </source>
</evidence>
<feature type="compositionally biased region" description="Polar residues" evidence="10">
    <location>
        <begin position="299"/>
        <end position="311"/>
    </location>
</feature>
<gene>
    <name evidence="12" type="ORF">UCRPA7_7855</name>
</gene>
<feature type="region of interest" description="Disordered" evidence="10">
    <location>
        <begin position="213"/>
        <end position="233"/>
    </location>
</feature>
<dbReference type="GO" id="GO:0000978">
    <property type="term" value="F:RNA polymerase II cis-regulatory region sequence-specific DNA binding"/>
    <property type="evidence" value="ECO:0007669"/>
    <property type="project" value="UniProtKB-ARBA"/>
</dbReference>
<feature type="domain" description="C2H2-type" evidence="11">
    <location>
        <begin position="144"/>
        <end position="174"/>
    </location>
</feature>
<evidence type="ECO:0000256" key="6">
    <source>
        <dbReference type="ARBA" id="ARBA00023015"/>
    </source>
</evidence>
<keyword evidence="5" id="KW-0862">Zinc</keyword>
<evidence type="ECO:0000256" key="7">
    <source>
        <dbReference type="ARBA" id="ARBA00023163"/>
    </source>
</evidence>
<dbReference type="KEGG" id="tmn:UCRPA7_7855"/>
<feature type="region of interest" description="Disordered" evidence="10">
    <location>
        <begin position="76"/>
        <end position="107"/>
    </location>
</feature>
<keyword evidence="4 9" id="KW-0863">Zinc-finger</keyword>
<evidence type="ECO:0000256" key="4">
    <source>
        <dbReference type="ARBA" id="ARBA00022771"/>
    </source>
</evidence>
<dbReference type="EMBL" id="KB933326">
    <property type="protein sequence ID" value="EON96656.1"/>
    <property type="molecule type" value="Genomic_DNA"/>
</dbReference>
<dbReference type="Proteomes" id="UP000014074">
    <property type="component" value="Unassembled WGS sequence"/>
</dbReference>
<dbReference type="SMART" id="SM00355">
    <property type="entry name" value="ZnF_C2H2"/>
    <property type="match status" value="2"/>
</dbReference>
<dbReference type="SUPFAM" id="SSF57667">
    <property type="entry name" value="beta-beta-alpha zinc fingers"/>
    <property type="match status" value="2"/>
</dbReference>
<keyword evidence="13" id="KW-1185">Reference proteome</keyword>
<dbReference type="OrthoDB" id="427030at2759"/>
<evidence type="ECO:0000256" key="5">
    <source>
        <dbReference type="ARBA" id="ARBA00022833"/>
    </source>
</evidence>
<keyword evidence="8" id="KW-0539">Nucleus</keyword>
<dbReference type="Gene3D" id="3.30.160.60">
    <property type="entry name" value="Classic Zinc Finger"/>
    <property type="match status" value="2"/>
</dbReference>
<dbReference type="InterPro" id="IPR013087">
    <property type="entry name" value="Znf_C2H2_type"/>
</dbReference>
<dbReference type="PANTHER" id="PTHR46179:SF13">
    <property type="entry name" value="C2H2-TYPE DOMAIN-CONTAINING PROTEIN"/>
    <property type="match status" value="1"/>
</dbReference>
<evidence type="ECO:0000256" key="9">
    <source>
        <dbReference type="PROSITE-ProRule" id="PRU00042"/>
    </source>
</evidence>
<feature type="region of interest" description="Disordered" evidence="10">
    <location>
        <begin position="1"/>
        <end position="51"/>
    </location>
</feature>
<accession>R8BBI2</accession>
<dbReference type="InterPro" id="IPR051061">
    <property type="entry name" value="Zinc_finger_trans_reg"/>
</dbReference>
<evidence type="ECO:0000259" key="11">
    <source>
        <dbReference type="PROSITE" id="PS50157"/>
    </source>
</evidence>
<reference evidence="13" key="1">
    <citation type="journal article" date="2013" name="Genome Announc.">
        <title>Draft genome sequence of the ascomycete Phaeoacremonium aleophilum strain UCR-PA7, a causal agent of the esca disease complex in grapevines.</title>
        <authorList>
            <person name="Blanco-Ulate B."/>
            <person name="Rolshausen P."/>
            <person name="Cantu D."/>
        </authorList>
    </citation>
    <scope>NUCLEOTIDE SEQUENCE [LARGE SCALE GENOMIC DNA]</scope>
    <source>
        <strain evidence="13">UCR-PA7</strain>
    </source>
</reference>
<feature type="compositionally biased region" description="Basic and acidic residues" evidence="10">
    <location>
        <begin position="76"/>
        <end position="88"/>
    </location>
</feature>
<dbReference type="GO" id="GO:0008270">
    <property type="term" value="F:zinc ion binding"/>
    <property type="evidence" value="ECO:0007669"/>
    <property type="project" value="UniProtKB-KW"/>
</dbReference>
<evidence type="ECO:0000256" key="10">
    <source>
        <dbReference type="SAM" id="MobiDB-lite"/>
    </source>
</evidence>